<dbReference type="GO" id="GO:0005634">
    <property type="term" value="C:nucleus"/>
    <property type="evidence" value="ECO:0007669"/>
    <property type="project" value="TreeGrafter"/>
</dbReference>
<feature type="region of interest" description="Disordered" evidence="7">
    <location>
        <begin position="1014"/>
        <end position="1102"/>
    </location>
</feature>
<dbReference type="SMART" id="SM00356">
    <property type="entry name" value="ZnF_C3H1"/>
    <property type="match status" value="3"/>
</dbReference>
<feature type="domain" description="C3H1-type" evidence="8">
    <location>
        <begin position="275"/>
        <end position="301"/>
    </location>
</feature>
<keyword evidence="1" id="KW-0597">Phosphoprotein</keyword>
<evidence type="ECO:0000256" key="7">
    <source>
        <dbReference type="SAM" id="MobiDB-lite"/>
    </source>
</evidence>
<feature type="compositionally biased region" description="Basic and acidic residues" evidence="7">
    <location>
        <begin position="632"/>
        <end position="652"/>
    </location>
</feature>
<evidence type="ECO:0000256" key="6">
    <source>
        <dbReference type="PROSITE-ProRule" id="PRU00723"/>
    </source>
</evidence>
<protein>
    <recommendedName>
        <fullName evidence="8">C3H1-type domain-containing protein</fullName>
    </recommendedName>
</protein>
<reference evidence="9" key="1">
    <citation type="submission" date="2021-12" db="EMBL/GenBank/DDBJ databases">
        <authorList>
            <person name="King R."/>
        </authorList>
    </citation>
    <scope>NUCLEOTIDE SEQUENCE</scope>
</reference>
<feature type="compositionally biased region" description="Low complexity" evidence="7">
    <location>
        <begin position="687"/>
        <end position="701"/>
    </location>
</feature>
<feature type="region of interest" description="Disordered" evidence="7">
    <location>
        <begin position="421"/>
        <end position="481"/>
    </location>
</feature>
<dbReference type="InterPro" id="IPR054361">
    <property type="entry name" value="Znf-CCCH_ZC3H4/6/8"/>
</dbReference>
<feature type="region of interest" description="Disordered" evidence="7">
    <location>
        <begin position="149"/>
        <end position="276"/>
    </location>
</feature>
<feature type="compositionally biased region" description="Basic and acidic residues" evidence="7">
    <location>
        <begin position="879"/>
        <end position="888"/>
    </location>
</feature>
<feature type="compositionally biased region" description="Acidic residues" evidence="7">
    <location>
        <begin position="614"/>
        <end position="631"/>
    </location>
</feature>
<dbReference type="AlphaFoldDB" id="A0A9P0FCV7"/>
<gene>
    <name evidence="9" type="ORF">MELIAE_LOCUS2322</name>
</gene>
<dbReference type="PROSITE" id="PS50103">
    <property type="entry name" value="ZF_C3H1"/>
    <property type="match status" value="3"/>
</dbReference>
<keyword evidence="3" id="KW-0677">Repeat</keyword>
<dbReference type="GO" id="GO:0003723">
    <property type="term" value="F:RNA binding"/>
    <property type="evidence" value="ECO:0007669"/>
    <property type="project" value="InterPro"/>
</dbReference>
<dbReference type="InterPro" id="IPR036855">
    <property type="entry name" value="Znf_CCCH_sf"/>
</dbReference>
<evidence type="ECO:0000256" key="4">
    <source>
        <dbReference type="ARBA" id="ARBA00022771"/>
    </source>
</evidence>
<organism evidence="9 10">
    <name type="scientific">Brassicogethes aeneus</name>
    <name type="common">Rape pollen beetle</name>
    <name type="synonym">Meligethes aeneus</name>
    <dbReference type="NCBI Taxonomy" id="1431903"/>
    <lineage>
        <taxon>Eukaryota</taxon>
        <taxon>Metazoa</taxon>
        <taxon>Ecdysozoa</taxon>
        <taxon>Arthropoda</taxon>
        <taxon>Hexapoda</taxon>
        <taxon>Insecta</taxon>
        <taxon>Pterygota</taxon>
        <taxon>Neoptera</taxon>
        <taxon>Endopterygota</taxon>
        <taxon>Coleoptera</taxon>
        <taxon>Polyphaga</taxon>
        <taxon>Cucujiformia</taxon>
        <taxon>Nitidulidae</taxon>
        <taxon>Meligethinae</taxon>
        <taxon>Brassicogethes</taxon>
    </lineage>
</organism>
<dbReference type="PANTHER" id="PTHR13119">
    <property type="entry name" value="ZINC FINGER CCCH DOMAIN-CONTAINING PROTEI"/>
    <property type="match status" value="1"/>
</dbReference>
<feature type="compositionally biased region" description="Basic and acidic residues" evidence="7">
    <location>
        <begin position="76"/>
        <end position="98"/>
    </location>
</feature>
<feature type="compositionally biased region" description="Pro residues" evidence="7">
    <location>
        <begin position="1031"/>
        <end position="1042"/>
    </location>
</feature>
<dbReference type="EMBL" id="OV121141">
    <property type="protein sequence ID" value="CAH0549008.1"/>
    <property type="molecule type" value="Genomic_DNA"/>
</dbReference>
<accession>A0A9P0FCV7</accession>
<dbReference type="OrthoDB" id="411372at2759"/>
<evidence type="ECO:0000256" key="2">
    <source>
        <dbReference type="ARBA" id="ARBA00022723"/>
    </source>
</evidence>
<feature type="compositionally biased region" description="Basic and acidic residues" evidence="7">
    <location>
        <begin position="236"/>
        <end position="245"/>
    </location>
</feature>
<evidence type="ECO:0000313" key="9">
    <source>
        <dbReference type="EMBL" id="CAH0549008.1"/>
    </source>
</evidence>
<sequence length="1102" mass="124104">MALVCDTSNNGPSEDASPAAEPPPALAGGEEEGEDLEDGEIEDDDDEVPVDVAPQILEAPPPQIPNLLASPVLKSPPDRDRRKHEEKLGKKHMTEAEKSILHLRKREKMQREKWEKYKREVPNAADTMDDDFAKNIEKTLATILSKKEKEAQLGESNEDKEEKEVEVVPKRGRKRKKQNKKQKQNKQRRTESPKMEEFDENEMLNVRGGSPLRNEERRDRSLTPNMDDSMSSQDYSSDKSEEKSRKRDRKNNRKNRDRNKHRDRERNNRTEPQMSDSQGVCVYYLQGKCQKTNCPFSHEASPPMKLELCKFYLMGCCAKGEKCSYMHHNFPCKFYHTGLNCTQGENCKFAHGKPLSDELKQILFKHIETAPRDILGGFPRMSREEALTKINVTQINLQNEYGITPSDVGAVGGGGGGGIPSLFDIDVPVPPELQGDDPMGGGGQSGGGKEKEKERRNRRSRWQDSDGNNPKKPFDFGHDQDMRINSNGDVDMRTLAVAPPLAKKQDFIDLEQYKREATANMDVDIRSSMLRGFQGNSDVDIRSMATKDVDIRQMAFFGGVGKQEKGEEGEAGEDFTKDIDINPPEMPKAQRELFLRIQAQQSKNVRSVAKEETLEREDDNINWYSDDESDDENRLTIKDDNEDVKEKEEAKSDLTSIKPQDVVEKLGDLSKIDISAEVTKLLTSMSQAKQVAAVTAPAAAPAEKKEPAPRRDPRSQPNEPSEPKADNPKVAANDPRTASSDPRVATNDPRQRSSRQSSTENQKSEKISIYEQGSINVSDNEIKSPDVDRMSRSDVDLRNMPLPFKAMENYTPATEIDASVNSHPVIIWKVGIVEIPRPDYTGLKLSVNEAEKSGDPRLRKIFRLSIEEKDSPMSPTRQESTKQARIDPRLLRKQEENKAVVNNDQQMNFNQQLNMLQNSNFYQSLTSNQKLLLNQELASRNDQNMHDPVLNSMLGNLNIIPNANLQANPSVRVALGILASISKIANPMMGPQPGLLGAAPGVPNMSHEFPINFDPRNGGLLGNAPQQFPSNFPPNFPPPDDFYPPQDNGGYMEGPPPRHCNPNPSNRGFNRDRRRGRSNFNRNARNFRQNRQNRANRSHTPP</sequence>
<dbReference type="InterPro" id="IPR000571">
    <property type="entry name" value="Znf_CCCH"/>
</dbReference>
<feature type="zinc finger region" description="C3H1-type" evidence="6">
    <location>
        <begin position="303"/>
        <end position="331"/>
    </location>
</feature>
<feature type="compositionally biased region" description="Basic residues" evidence="7">
    <location>
        <begin position="170"/>
        <end position="187"/>
    </location>
</feature>
<evidence type="ECO:0000313" key="10">
    <source>
        <dbReference type="Proteomes" id="UP001154078"/>
    </source>
</evidence>
<keyword evidence="5 6" id="KW-0862">Zinc</keyword>
<feature type="zinc finger region" description="C3H1-type" evidence="6">
    <location>
        <begin position="275"/>
        <end position="301"/>
    </location>
</feature>
<name>A0A9P0FCV7_BRAAE</name>
<dbReference type="Pfam" id="PF14608">
    <property type="entry name" value="zf-CCCH_2"/>
    <property type="match status" value="2"/>
</dbReference>
<dbReference type="PANTHER" id="PTHR13119:SF12">
    <property type="entry name" value="PROTEIN SUPPRESSOR OF SABLE"/>
    <property type="match status" value="1"/>
</dbReference>
<dbReference type="Pfam" id="PF22623">
    <property type="entry name" value="zf-CCCH_9"/>
    <property type="match status" value="1"/>
</dbReference>
<feature type="domain" description="C3H1-type" evidence="8">
    <location>
        <begin position="303"/>
        <end position="331"/>
    </location>
</feature>
<feature type="region of interest" description="Disordered" evidence="7">
    <location>
        <begin position="1"/>
        <end position="98"/>
    </location>
</feature>
<feature type="region of interest" description="Disordered" evidence="7">
    <location>
        <begin position="605"/>
        <end position="656"/>
    </location>
</feature>
<keyword evidence="10" id="KW-1185">Reference proteome</keyword>
<dbReference type="InterPro" id="IPR045124">
    <property type="entry name" value="Su(sable)-like"/>
</dbReference>
<dbReference type="SUPFAM" id="SSF90229">
    <property type="entry name" value="CCCH zinc finger"/>
    <property type="match status" value="2"/>
</dbReference>
<dbReference type="GO" id="GO:0045892">
    <property type="term" value="P:negative regulation of DNA-templated transcription"/>
    <property type="evidence" value="ECO:0007669"/>
    <property type="project" value="InterPro"/>
</dbReference>
<evidence type="ECO:0000256" key="1">
    <source>
        <dbReference type="ARBA" id="ARBA00022553"/>
    </source>
</evidence>
<feature type="compositionally biased region" description="Basic and acidic residues" evidence="7">
    <location>
        <begin position="472"/>
        <end position="481"/>
    </location>
</feature>
<feature type="region of interest" description="Disordered" evidence="7">
    <location>
        <begin position="686"/>
        <end position="788"/>
    </location>
</feature>
<feature type="region of interest" description="Disordered" evidence="7">
    <location>
        <begin position="868"/>
        <end position="888"/>
    </location>
</feature>
<feature type="compositionally biased region" description="Basic and acidic residues" evidence="7">
    <location>
        <begin position="260"/>
        <end position="269"/>
    </location>
</feature>
<feature type="compositionally biased region" description="Gly residues" evidence="7">
    <location>
        <begin position="438"/>
        <end position="447"/>
    </location>
</feature>
<dbReference type="Proteomes" id="UP001154078">
    <property type="component" value="Chromosome 10"/>
</dbReference>
<dbReference type="Gene3D" id="4.10.1000.10">
    <property type="entry name" value="Zinc finger, CCCH-type"/>
    <property type="match status" value="1"/>
</dbReference>
<evidence type="ECO:0000256" key="3">
    <source>
        <dbReference type="ARBA" id="ARBA00022737"/>
    </source>
</evidence>
<feature type="domain" description="C3H1-type" evidence="8">
    <location>
        <begin position="332"/>
        <end position="354"/>
    </location>
</feature>
<proteinExistence type="predicted"/>
<feature type="compositionally biased region" description="Low complexity" evidence="7">
    <location>
        <begin position="1078"/>
        <end position="1095"/>
    </location>
</feature>
<evidence type="ECO:0000256" key="5">
    <source>
        <dbReference type="ARBA" id="ARBA00022833"/>
    </source>
</evidence>
<keyword evidence="4 6" id="KW-0863">Zinc-finger</keyword>
<feature type="compositionally biased region" description="Acidic residues" evidence="7">
    <location>
        <begin position="29"/>
        <end position="49"/>
    </location>
</feature>
<keyword evidence="2 6" id="KW-0479">Metal-binding</keyword>
<feature type="compositionally biased region" description="Basic and acidic residues" evidence="7">
    <location>
        <begin position="562"/>
        <end position="580"/>
    </location>
</feature>
<feature type="compositionally biased region" description="Basic and acidic residues" evidence="7">
    <location>
        <begin position="160"/>
        <end position="169"/>
    </location>
</feature>
<feature type="compositionally biased region" description="Basic and acidic residues" evidence="7">
    <location>
        <begin position="702"/>
        <end position="714"/>
    </location>
</feature>
<evidence type="ECO:0000259" key="8">
    <source>
        <dbReference type="PROSITE" id="PS50103"/>
    </source>
</evidence>
<dbReference type="GO" id="GO:0008270">
    <property type="term" value="F:zinc ion binding"/>
    <property type="evidence" value="ECO:0007669"/>
    <property type="project" value="UniProtKB-KW"/>
</dbReference>
<feature type="compositionally biased region" description="Polar residues" evidence="7">
    <location>
        <begin position="1"/>
        <end position="10"/>
    </location>
</feature>
<feature type="compositionally biased region" description="Basic residues" evidence="7">
    <location>
        <begin position="246"/>
        <end position="259"/>
    </location>
</feature>
<feature type="zinc finger region" description="C3H1-type" evidence="6">
    <location>
        <begin position="332"/>
        <end position="354"/>
    </location>
</feature>
<feature type="region of interest" description="Disordered" evidence="7">
    <location>
        <begin position="560"/>
        <end position="585"/>
    </location>
</feature>
<feature type="compositionally biased region" description="Low complexity" evidence="7">
    <location>
        <begin position="225"/>
        <end position="235"/>
    </location>
</feature>